<dbReference type="EMBL" id="MWQO01000073">
    <property type="protein sequence ID" value="THD06764.1"/>
    <property type="molecule type" value="Genomic_DNA"/>
</dbReference>
<evidence type="ECO:0000313" key="2">
    <source>
        <dbReference type="Proteomes" id="UP000307749"/>
    </source>
</evidence>
<accession>A0A4S3KFQ1</accession>
<keyword evidence="2" id="KW-1185">Reference proteome</keyword>
<sequence length="210" mass="23504">MVKDRIDAALLAAMLREFSKCVGRLDDVLELQALSDDLGNRHFLVCDSVDHGGGLGAHWDEVPLLSSGSDDPIPLAAISGSDTHKAAHLSRIDLLLHEITHWEFQEHDLWFAALLNWQRLRCGLSLLSDPYDVHEESDFRTNETAQGLDIVLELAHELATAFSKIRRRENVVGALITLHAESMSWGGDAQILRRRMLELKSMAQQSCEML</sequence>
<evidence type="ECO:0000313" key="1">
    <source>
        <dbReference type="EMBL" id="THD06764.1"/>
    </source>
</evidence>
<dbReference type="AlphaFoldDB" id="A0A4S3KFQ1"/>
<name>A0A4S3KFQ1_9GAMM</name>
<reference evidence="1 2" key="1">
    <citation type="submission" date="2017-02" db="EMBL/GenBank/DDBJ databases">
        <title>Whole genome sequencing of Metallibacterium scheffleri DSM 24874 (T).</title>
        <authorList>
            <person name="Kumar S."/>
            <person name="Patil P."/>
            <person name="Patil P.B."/>
        </authorList>
    </citation>
    <scope>NUCLEOTIDE SEQUENCE [LARGE SCALE GENOMIC DNA]</scope>
    <source>
        <strain evidence="1 2">DSM 24874</strain>
    </source>
</reference>
<dbReference type="STRING" id="993689.GCA_002077135_00930"/>
<protein>
    <submittedName>
        <fullName evidence="1">Uncharacterized protein</fullName>
    </submittedName>
</protein>
<gene>
    <name evidence="1" type="ORF">B1806_15755</name>
</gene>
<dbReference type="Proteomes" id="UP000307749">
    <property type="component" value="Unassembled WGS sequence"/>
</dbReference>
<proteinExistence type="predicted"/>
<organism evidence="1 2">
    <name type="scientific">Metallibacterium scheffleri</name>
    <dbReference type="NCBI Taxonomy" id="993689"/>
    <lineage>
        <taxon>Bacteria</taxon>
        <taxon>Pseudomonadati</taxon>
        <taxon>Pseudomonadota</taxon>
        <taxon>Gammaproteobacteria</taxon>
        <taxon>Lysobacterales</taxon>
        <taxon>Rhodanobacteraceae</taxon>
        <taxon>Metallibacterium</taxon>
    </lineage>
</organism>
<comment type="caution">
    <text evidence="1">The sequence shown here is derived from an EMBL/GenBank/DDBJ whole genome shotgun (WGS) entry which is preliminary data.</text>
</comment>